<dbReference type="UniPathway" id="UPA00148"/>
<dbReference type="PIRSF" id="PIRSF036428">
    <property type="entry name" value="CobL"/>
    <property type="match status" value="1"/>
</dbReference>
<comment type="pathway">
    <text evidence="1">Cofactor biosynthesis; adenosylcobalamin biosynthesis.</text>
</comment>
<accession>A0A0F9UH04</accession>
<protein>
    <recommendedName>
        <fullName evidence="6">Tetrapyrrole methylase domain-containing protein</fullName>
    </recommendedName>
</protein>
<dbReference type="SUPFAM" id="SSF53335">
    <property type="entry name" value="S-adenosyl-L-methionine-dependent methyltransferases"/>
    <property type="match status" value="1"/>
</dbReference>
<proteinExistence type="predicted"/>
<keyword evidence="5" id="KW-0949">S-adenosyl-L-methionine</keyword>
<dbReference type="InterPro" id="IPR000878">
    <property type="entry name" value="4pyrrol_Mease"/>
</dbReference>
<evidence type="ECO:0000256" key="5">
    <source>
        <dbReference type="ARBA" id="ARBA00022691"/>
    </source>
</evidence>
<dbReference type="PANTHER" id="PTHR43182:SF1">
    <property type="entry name" value="COBALT-PRECORRIN-7 C(5)-METHYLTRANSFERASE"/>
    <property type="match status" value="1"/>
</dbReference>
<dbReference type="NCBIfam" id="TIGR02469">
    <property type="entry name" value="CbiT"/>
    <property type="match status" value="1"/>
</dbReference>
<keyword evidence="4" id="KW-0808">Transferase</keyword>
<reference evidence="7" key="1">
    <citation type="journal article" date="2015" name="Nature">
        <title>Complex archaea that bridge the gap between prokaryotes and eukaryotes.</title>
        <authorList>
            <person name="Spang A."/>
            <person name="Saw J.H."/>
            <person name="Jorgensen S.L."/>
            <person name="Zaremba-Niedzwiedzka K."/>
            <person name="Martijn J."/>
            <person name="Lind A.E."/>
            <person name="van Eijk R."/>
            <person name="Schleper C."/>
            <person name="Guy L."/>
            <person name="Ettema T.J."/>
        </authorList>
    </citation>
    <scope>NUCLEOTIDE SEQUENCE</scope>
</reference>
<dbReference type="InterPro" id="IPR014008">
    <property type="entry name" value="Cbl_synth_MTase_CbiT"/>
</dbReference>
<dbReference type="AlphaFoldDB" id="A0A0F9UH04"/>
<evidence type="ECO:0000256" key="1">
    <source>
        <dbReference type="ARBA" id="ARBA00004953"/>
    </source>
</evidence>
<dbReference type="InterPro" id="IPR006365">
    <property type="entry name" value="Cbl_synth_CobL"/>
</dbReference>
<keyword evidence="2" id="KW-0169">Cobalamin biosynthesis</keyword>
<dbReference type="EMBL" id="LAZR01000094">
    <property type="protein sequence ID" value="KKN92500.1"/>
    <property type="molecule type" value="Genomic_DNA"/>
</dbReference>
<organism evidence="7">
    <name type="scientific">marine sediment metagenome</name>
    <dbReference type="NCBI Taxonomy" id="412755"/>
    <lineage>
        <taxon>unclassified sequences</taxon>
        <taxon>metagenomes</taxon>
        <taxon>ecological metagenomes</taxon>
    </lineage>
</organism>
<dbReference type="Gene3D" id="3.40.1010.10">
    <property type="entry name" value="Cobalt-precorrin-4 Transmethylase, Domain 1"/>
    <property type="match status" value="1"/>
</dbReference>
<dbReference type="InterPro" id="IPR035996">
    <property type="entry name" value="4pyrrol_Methylase_sf"/>
</dbReference>
<dbReference type="Gene3D" id="3.40.50.150">
    <property type="entry name" value="Vaccinia Virus protein VP39"/>
    <property type="match status" value="1"/>
</dbReference>
<name>A0A0F9UH04_9ZZZZ</name>
<evidence type="ECO:0000313" key="7">
    <source>
        <dbReference type="EMBL" id="KKN92500.1"/>
    </source>
</evidence>
<evidence type="ECO:0000256" key="4">
    <source>
        <dbReference type="ARBA" id="ARBA00022679"/>
    </source>
</evidence>
<dbReference type="CDD" id="cd11644">
    <property type="entry name" value="Precorrin-6Y-MT"/>
    <property type="match status" value="1"/>
</dbReference>
<keyword evidence="3" id="KW-0489">Methyltransferase</keyword>
<sequence length="398" mass="41920">MVDPVAAWVTLIGLGEDGLGGLTDASRKALAEAEVIFGGPRHLALCDAGARGREWPLPFSVEPVLEHRGRAVVVLASGDPFWHGVGGTLAQVLDPSEWRGFPAPSCMTLAAARLGWRLEEVTTMGLHAAPFEVLLPHLAEGARLICTLRDGAAPAALADYLTAQGFGTSRLTVMEALGGPREISREADAATFDLDDIAAPVVVAIAVSGGAGISHAPGRDAALFAHDSQITKSPMRALTLAALAPRARELLWDVGAGSGSVSVEWCLAAPEARSIAIEPRESRCENIIENARRFGLAGRMRCVHGTAPDALADLPLPAAVFLGGGASEDVLQAIWHRITPGTRLVANAVALETQALLIRWHGMHGGQLLRIDLAQAAPLGTMQGWQPSRPQLQWSVTR</sequence>
<dbReference type="GO" id="GO:0008276">
    <property type="term" value="F:protein methyltransferase activity"/>
    <property type="evidence" value="ECO:0007669"/>
    <property type="project" value="InterPro"/>
</dbReference>
<dbReference type="GO" id="GO:0009236">
    <property type="term" value="P:cobalamin biosynthetic process"/>
    <property type="evidence" value="ECO:0007669"/>
    <property type="project" value="UniProtKB-UniPathway"/>
</dbReference>
<evidence type="ECO:0000256" key="3">
    <source>
        <dbReference type="ARBA" id="ARBA00022603"/>
    </source>
</evidence>
<evidence type="ECO:0000256" key="2">
    <source>
        <dbReference type="ARBA" id="ARBA00022573"/>
    </source>
</evidence>
<dbReference type="SUPFAM" id="SSF53790">
    <property type="entry name" value="Tetrapyrrole methylase"/>
    <property type="match status" value="1"/>
</dbReference>
<gene>
    <name evidence="7" type="ORF">LCGC14_0206580</name>
</gene>
<dbReference type="GO" id="GO:0032259">
    <property type="term" value="P:methylation"/>
    <property type="evidence" value="ECO:0007669"/>
    <property type="project" value="UniProtKB-KW"/>
</dbReference>
<evidence type="ECO:0000259" key="6">
    <source>
        <dbReference type="Pfam" id="PF00590"/>
    </source>
</evidence>
<comment type="caution">
    <text evidence="7">The sequence shown here is derived from an EMBL/GenBank/DDBJ whole genome shotgun (WGS) entry which is preliminary data.</text>
</comment>
<dbReference type="InterPro" id="IPR012818">
    <property type="entry name" value="CbiE"/>
</dbReference>
<dbReference type="NCBIfam" id="TIGR02467">
    <property type="entry name" value="CbiE"/>
    <property type="match status" value="1"/>
</dbReference>
<dbReference type="InterPro" id="IPR014777">
    <property type="entry name" value="4pyrrole_Mease_sub1"/>
</dbReference>
<dbReference type="PANTHER" id="PTHR43182">
    <property type="entry name" value="COBALT-PRECORRIN-6B C(15)-METHYLTRANSFERASE (DECARBOXYLATING)"/>
    <property type="match status" value="1"/>
</dbReference>
<dbReference type="InterPro" id="IPR029063">
    <property type="entry name" value="SAM-dependent_MTases_sf"/>
</dbReference>
<feature type="domain" description="Tetrapyrrole methylase" evidence="6">
    <location>
        <begin position="9"/>
        <end position="189"/>
    </location>
</feature>
<dbReference type="Pfam" id="PF00590">
    <property type="entry name" value="TP_methylase"/>
    <property type="match status" value="1"/>
</dbReference>
<dbReference type="InterPro" id="IPR050714">
    <property type="entry name" value="Cobalamin_biosynth_MTase"/>
</dbReference>